<dbReference type="SUPFAM" id="SSF47323">
    <property type="entry name" value="Anticodon-binding domain of a subclass of class I aminoacyl-tRNA synthetases"/>
    <property type="match status" value="1"/>
</dbReference>
<evidence type="ECO:0000259" key="10">
    <source>
        <dbReference type="SMART" id="SM00836"/>
    </source>
</evidence>
<evidence type="ECO:0000256" key="5">
    <source>
        <dbReference type="ARBA" id="ARBA00022840"/>
    </source>
</evidence>
<dbReference type="Gene3D" id="3.40.50.620">
    <property type="entry name" value="HUPs"/>
    <property type="match status" value="2"/>
</dbReference>
<dbReference type="Proteomes" id="UP000789396">
    <property type="component" value="Unassembled WGS sequence"/>
</dbReference>
<keyword evidence="12" id="KW-1185">Reference proteome</keyword>
<evidence type="ECO:0000256" key="7">
    <source>
        <dbReference type="ARBA" id="ARBA00023146"/>
    </source>
</evidence>
<dbReference type="InterPro" id="IPR005148">
    <property type="entry name" value="Arg-tRNA-synth_N"/>
</dbReference>
<accession>A0A9N9IKS7</accession>
<keyword evidence="4 9" id="KW-0547">Nucleotide-binding</keyword>
<evidence type="ECO:0000256" key="6">
    <source>
        <dbReference type="ARBA" id="ARBA00022917"/>
    </source>
</evidence>
<evidence type="ECO:0000256" key="2">
    <source>
        <dbReference type="ARBA" id="ARBA00012837"/>
    </source>
</evidence>
<dbReference type="EMBL" id="CAJVPZ010031649">
    <property type="protein sequence ID" value="CAG8739819.1"/>
    <property type="molecule type" value="Genomic_DNA"/>
</dbReference>
<dbReference type="InterPro" id="IPR001278">
    <property type="entry name" value="Arg-tRNA-ligase"/>
</dbReference>
<dbReference type="InterPro" id="IPR036695">
    <property type="entry name" value="Arg-tRNA-synth_N_sf"/>
</dbReference>
<dbReference type="SUPFAM" id="SSF52374">
    <property type="entry name" value="Nucleotidylyl transferase"/>
    <property type="match status" value="1"/>
</dbReference>
<evidence type="ECO:0000256" key="1">
    <source>
        <dbReference type="ARBA" id="ARBA00005594"/>
    </source>
</evidence>
<dbReference type="SMART" id="SM00836">
    <property type="entry name" value="DALR_1"/>
    <property type="match status" value="1"/>
</dbReference>
<dbReference type="Pfam" id="PF03485">
    <property type="entry name" value="Arg_tRNA_synt_N"/>
    <property type="match status" value="1"/>
</dbReference>
<comment type="caution">
    <text evidence="11">The sequence shown here is derived from an EMBL/GenBank/DDBJ whole genome shotgun (WGS) entry which is preliminary data.</text>
</comment>
<keyword evidence="5 9" id="KW-0067">ATP-binding</keyword>
<evidence type="ECO:0000313" key="11">
    <source>
        <dbReference type="EMBL" id="CAG8739819.1"/>
    </source>
</evidence>
<dbReference type="GO" id="GO:0005524">
    <property type="term" value="F:ATP binding"/>
    <property type="evidence" value="ECO:0007669"/>
    <property type="project" value="UniProtKB-KW"/>
</dbReference>
<dbReference type="SUPFAM" id="SSF55190">
    <property type="entry name" value="Arginyl-tRNA synthetase (ArgRS), N-terminal 'additional' domain"/>
    <property type="match status" value="1"/>
</dbReference>
<dbReference type="Gene3D" id="1.10.730.10">
    <property type="entry name" value="Isoleucyl-tRNA Synthetase, Domain 1"/>
    <property type="match status" value="1"/>
</dbReference>
<dbReference type="InterPro" id="IPR009080">
    <property type="entry name" value="tRNAsynth_Ia_anticodon-bd"/>
</dbReference>
<keyword evidence="6 9" id="KW-0648">Protein biosynthesis</keyword>
<comment type="similarity">
    <text evidence="1 9">Belongs to the class-I aminoacyl-tRNA synthetase family.</text>
</comment>
<dbReference type="InterPro" id="IPR014729">
    <property type="entry name" value="Rossmann-like_a/b/a_fold"/>
</dbReference>
<dbReference type="PANTHER" id="PTHR11956">
    <property type="entry name" value="ARGINYL-TRNA SYNTHETASE"/>
    <property type="match status" value="1"/>
</dbReference>
<keyword evidence="7 9" id="KW-0030">Aminoacyl-tRNA synthetase</keyword>
<gene>
    <name evidence="11" type="ORF">RFULGI_LOCUS12772</name>
</gene>
<evidence type="ECO:0000256" key="3">
    <source>
        <dbReference type="ARBA" id="ARBA00022598"/>
    </source>
</evidence>
<evidence type="ECO:0000256" key="4">
    <source>
        <dbReference type="ARBA" id="ARBA00022741"/>
    </source>
</evidence>
<proteinExistence type="inferred from homology"/>
<dbReference type="InterPro" id="IPR035684">
    <property type="entry name" value="ArgRS_core"/>
</dbReference>
<keyword evidence="3 9" id="KW-0436">Ligase</keyword>
<organism evidence="11 12">
    <name type="scientific">Racocetra fulgida</name>
    <dbReference type="NCBI Taxonomy" id="60492"/>
    <lineage>
        <taxon>Eukaryota</taxon>
        <taxon>Fungi</taxon>
        <taxon>Fungi incertae sedis</taxon>
        <taxon>Mucoromycota</taxon>
        <taxon>Glomeromycotina</taxon>
        <taxon>Glomeromycetes</taxon>
        <taxon>Diversisporales</taxon>
        <taxon>Gigasporaceae</taxon>
        <taxon>Racocetra</taxon>
    </lineage>
</organism>
<evidence type="ECO:0000313" key="12">
    <source>
        <dbReference type="Proteomes" id="UP000789396"/>
    </source>
</evidence>
<dbReference type="Pfam" id="PF05746">
    <property type="entry name" value="DALR_1"/>
    <property type="match status" value="1"/>
</dbReference>
<dbReference type="OrthoDB" id="6776644at2759"/>
<sequence>FFRSPPLEKAILIYATYELLCGNNAGLYKMIIDQTVNFKLLPNITADFALTLALPISHKTKQKPPEIAQQIIKITNCPDLEHTITSQGYINFRFPIAYYQQFFNETLTQVGQNLRGERKNFRLNIEYVSANPTGYLHLAHFRHAVVGSTLANIYQFCGYPITREYYINDRGGQITSLINSVYYFYHQLQNATPIKAGQIDLYEKKQHLELLTELEKKDLIYIQDGATFFRSRADHHGTIARLKSAYQLLDYNPEDLQIILVQTVNLLTKDGPTRFSKRAGNTIELAEALKYLQLDQLKFFLCEKDPNQPLSINTELLKENQEKTRLYYIQYAHARCHQIFQKAQQKNIGRIGSSIDLLTDQAERSIFNLLIRFSFVLENVIEENKPHHLINHLYELARA</sequence>
<dbReference type="Pfam" id="PF00750">
    <property type="entry name" value="tRNA-synt_1d"/>
    <property type="match status" value="1"/>
</dbReference>
<name>A0A9N9IKS7_9GLOM</name>
<comment type="catalytic activity">
    <reaction evidence="8">
        <text>tRNA(Arg) + L-arginine + ATP = L-arginyl-tRNA(Arg) + AMP + diphosphate</text>
        <dbReference type="Rhea" id="RHEA:20301"/>
        <dbReference type="Rhea" id="RHEA-COMP:9658"/>
        <dbReference type="Rhea" id="RHEA-COMP:9673"/>
        <dbReference type="ChEBI" id="CHEBI:30616"/>
        <dbReference type="ChEBI" id="CHEBI:32682"/>
        <dbReference type="ChEBI" id="CHEBI:33019"/>
        <dbReference type="ChEBI" id="CHEBI:78442"/>
        <dbReference type="ChEBI" id="CHEBI:78513"/>
        <dbReference type="ChEBI" id="CHEBI:456215"/>
        <dbReference type="EC" id="6.1.1.19"/>
    </reaction>
</comment>
<dbReference type="InterPro" id="IPR008909">
    <property type="entry name" value="DALR_anticod-bd"/>
</dbReference>
<evidence type="ECO:0000256" key="9">
    <source>
        <dbReference type="RuleBase" id="RU363038"/>
    </source>
</evidence>
<reference evidence="11" key="1">
    <citation type="submission" date="2021-06" db="EMBL/GenBank/DDBJ databases">
        <authorList>
            <person name="Kallberg Y."/>
            <person name="Tangrot J."/>
            <person name="Rosling A."/>
        </authorList>
    </citation>
    <scope>NUCLEOTIDE SEQUENCE</scope>
    <source>
        <strain evidence="11">IN212</strain>
    </source>
</reference>
<dbReference type="GO" id="GO:0004814">
    <property type="term" value="F:arginine-tRNA ligase activity"/>
    <property type="evidence" value="ECO:0007669"/>
    <property type="project" value="UniProtKB-EC"/>
</dbReference>
<evidence type="ECO:0000256" key="8">
    <source>
        <dbReference type="ARBA" id="ARBA00049339"/>
    </source>
</evidence>
<dbReference type="AlphaFoldDB" id="A0A9N9IKS7"/>
<dbReference type="Gene3D" id="3.30.1360.70">
    <property type="entry name" value="Arginyl tRNA synthetase N-terminal domain"/>
    <property type="match status" value="1"/>
</dbReference>
<dbReference type="EC" id="6.1.1.19" evidence="2"/>
<feature type="domain" description="DALR anticodon binding" evidence="10">
    <location>
        <begin position="329"/>
        <end position="399"/>
    </location>
</feature>
<protein>
    <recommendedName>
        <fullName evidence="2">arginine--tRNA ligase</fullName>
        <ecNumber evidence="2">6.1.1.19</ecNumber>
    </recommendedName>
</protein>
<dbReference type="GO" id="GO:0005737">
    <property type="term" value="C:cytoplasm"/>
    <property type="evidence" value="ECO:0007669"/>
    <property type="project" value="InterPro"/>
</dbReference>
<dbReference type="PANTHER" id="PTHR11956:SF5">
    <property type="entry name" value="ARGININE--TRNA LIGASE, CYTOPLASMIC"/>
    <property type="match status" value="1"/>
</dbReference>
<feature type="non-terminal residue" evidence="11">
    <location>
        <position position="399"/>
    </location>
</feature>
<dbReference type="GO" id="GO:0006420">
    <property type="term" value="P:arginyl-tRNA aminoacylation"/>
    <property type="evidence" value="ECO:0007669"/>
    <property type="project" value="InterPro"/>
</dbReference>
<dbReference type="PRINTS" id="PR01038">
    <property type="entry name" value="TRNASYNTHARG"/>
</dbReference>